<name>A0A9P4IRI8_9PEZI</name>
<feature type="region of interest" description="Disordered" evidence="1">
    <location>
        <begin position="1"/>
        <end position="32"/>
    </location>
</feature>
<dbReference type="AlphaFoldDB" id="A0A9P4IRI8"/>
<sequence>MTDSPRSLKRNISPPPPRRASKASRHRTTAEDVNNVSAAAVEAGEAHIRNHLEYFCNEHEKVRRPSAQQACHLSIADFRALYMRNQHSRGCHFVIHQHDHPVAGVHYDLRLQFSESSSLSFSIPYGLPGNPNSLRPNRMAIETRVHNLWNNLIESSSHATGSLLIWDTGEYEVRPRNLARKQPETDDEVASNQREEVEEDGMSNLSEPEKLALAFQERHIHLRLHGTRLPQNYTIAMRLPRHNYRRKQPKAPCRRRRHQNLTTVAEKVTSESDEADSGQLSTTEKATESAALKDAAAASEDEGRDALQREQIRVENAYPGATNSIGSVHQRQWFLSLDREASGFVKATKGTDRGRWVREDDHVGTRSGFETFAVMGREVETSVITGRTAMDVMEDGGVKNYMGRKMWRPITE</sequence>
<accession>A0A9P4IRI8</accession>
<evidence type="ECO:0000313" key="3">
    <source>
        <dbReference type="EMBL" id="KAF2148733.1"/>
    </source>
</evidence>
<dbReference type="PANTHER" id="PTHR39465:SF1">
    <property type="entry name" value="DNA LIGASE D 3'-PHOSPHOESTERASE DOMAIN-CONTAINING PROTEIN"/>
    <property type="match status" value="1"/>
</dbReference>
<keyword evidence="4" id="KW-1185">Reference proteome</keyword>
<protein>
    <recommendedName>
        <fullName evidence="2">DNA ligase D 3'-phosphoesterase domain-containing protein</fullName>
    </recommendedName>
</protein>
<feature type="region of interest" description="Disordered" evidence="1">
    <location>
        <begin position="176"/>
        <end position="204"/>
    </location>
</feature>
<evidence type="ECO:0000256" key="1">
    <source>
        <dbReference type="SAM" id="MobiDB-lite"/>
    </source>
</evidence>
<feature type="region of interest" description="Disordered" evidence="1">
    <location>
        <begin position="237"/>
        <end position="306"/>
    </location>
</feature>
<comment type="caution">
    <text evidence="3">The sequence shown here is derived from an EMBL/GenBank/DDBJ whole genome shotgun (WGS) entry which is preliminary data.</text>
</comment>
<organism evidence="3 4">
    <name type="scientific">Myriangium duriaei CBS 260.36</name>
    <dbReference type="NCBI Taxonomy" id="1168546"/>
    <lineage>
        <taxon>Eukaryota</taxon>
        <taxon>Fungi</taxon>
        <taxon>Dikarya</taxon>
        <taxon>Ascomycota</taxon>
        <taxon>Pezizomycotina</taxon>
        <taxon>Dothideomycetes</taxon>
        <taxon>Dothideomycetidae</taxon>
        <taxon>Myriangiales</taxon>
        <taxon>Myriangiaceae</taxon>
        <taxon>Myriangium</taxon>
    </lineage>
</organism>
<dbReference type="InterPro" id="IPR014144">
    <property type="entry name" value="LigD_PE_domain"/>
</dbReference>
<dbReference type="Proteomes" id="UP000799439">
    <property type="component" value="Unassembled WGS sequence"/>
</dbReference>
<feature type="compositionally biased region" description="Low complexity" evidence="1">
    <location>
        <begin position="288"/>
        <end position="298"/>
    </location>
</feature>
<feature type="compositionally biased region" description="Basic residues" evidence="1">
    <location>
        <begin position="239"/>
        <end position="259"/>
    </location>
</feature>
<feature type="domain" description="DNA ligase D 3'-phosphoesterase" evidence="2">
    <location>
        <begin position="96"/>
        <end position="235"/>
    </location>
</feature>
<evidence type="ECO:0000259" key="2">
    <source>
        <dbReference type="Pfam" id="PF13298"/>
    </source>
</evidence>
<dbReference type="PANTHER" id="PTHR39465">
    <property type="entry name" value="DNA LIGASE D, 3'-PHOSPHOESTERASE DOMAIN"/>
    <property type="match status" value="1"/>
</dbReference>
<evidence type="ECO:0000313" key="4">
    <source>
        <dbReference type="Proteomes" id="UP000799439"/>
    </source>
</evidence>
<dbReference type="OrthoDB" id="2588098at2759"/>
<reference evidence="3" key="1">
    <citation type="journal article" date="2020" name="Stud. Mycol.">
        <title>101 Dothideomycetes genomes: a test case for predicting lifestyles and emergence of pathogens.</title>
        <authorList>
            <person name="Haridas S."/>
            <person name="Albert R."/>
            <person name="Binder M."/>
            <person name="Bloem J."/>
            <person name="Labutti K."/>
            <person name="Salamov A."/>
            <person name="Andreopoulos B."/>
            <person name="Baker S."/>
            <person name="Barry K."/>
            <person name="Bills G."/>
            <person name="Bluhm B."/>
            <person name="Cannon C."/>
            <person name="Castanera R."/>
            <person name="Culley D."/>
            <person name="Daum C."/>
            <person name="Ezra D."/>
            <person name="Gonzalez J."/>
            <person name="Henrissat B."/>
            <person name="Kuo A."/>
            <person name="Liang C."/>
            <person name="Lipzen A."/>
            <person name="Lutzoni F."/>
            <person name="Magnuson J."/>
            <person name="Mondo S."/>
            <person name="Nolan M."/>
            <person name="Ohm R."/>
            <person name="Pangilinan J."/>
            <person name="Park H.-J."/>
            <person name="Ramirez L."/>
            <person name="Alfaro M."/>
            <person name="Sun H."/>
            <person name="Tritt A."/>
            <person name="Yoshinaga Y."/>
            <person name="Zwiers L.-H."/>
            <person name="Turgeon B."/>
            <person name="Goodwin S."/>
            <person name="Spatafora J."/>
            <person name="Crous P."/>
            <person name="Grigoriev I."/>
        </authorList>
    </citation>
    <scope>NUCLEOTIDE SEQUENCE</scope>
    <source>
        <strain evidence="3">CBS 260.36</strain>
    </source>
</reference>
<dbReference type="EMBL" id="ML996092">
    <property type="protein sequence ID" value="KAF2148733.1"/>
    <property type="molecule type" value="Genomic_DNA"/>
</dbReference>
<proteinExistence type="predicted"/>
<gene>
    <name evidence="3" type="ORF">K461DRAFT_282200</name>
</gene>
<dbReference type="Pfam" id="PF13298">
    <property type="entry name" value="LigD_N"/>
    <property type="match status" value="1"/>
</dbReference>